<dbReference type="CDD" id="cd00156">
    <property type="entry name" value="REC"/>
    <property type="match status" value="1"/>
</dbReference>
<dbReference type="PANTHER" id="PTHR44591:SF3">
    <property type="entry name" value="RESPONSE REGULATORY DOMAIN-CONTAINING PROTEIN"/>
    <property type="match status" value="1"/>
</dbReference>
<dbReference type="InterPro" id="IPR050595">
    <property type="entry name" value="Bact_response_regulator"/>
</dbReference>
<sequence>MKSVIPNTLSPVVMVDEKSKPQALIIDDEVDICYLLKGILRYKNIQSEYVTSLTAAKNKVIEQAPSVIFLDNYLKDGFGIENISYFKSKFPKCKLVMITAHDTANDRERAYNAGADFFIGKPFTRDIILKTIEKIGLMTSENGETFPH</sequence>
<evidence type="ECO:0000256" key="1">
    <source>
        <dbReference type="ARBA" id="ARBA00022553"/>
    </source>
</evidence>
<evidence type="ECO:0000313" key="4">
    <source>
        <dbReference type="EMBL" id="MCG2616106.1"/>
    </source>
</evidence>
<feature type="modified residue" description="4-aspartylphosphate" evidence="2">
    <location>
        <position position="71"/>
    </location>
</feature>
<dbReference type="PANTHER" id="PTHR44591">
    <property type="entry name" value="STRESS RESPONSE REGULATOR PROTEIN 1"/>
    <property type="match status" value="1"/>
</dbReference>
<dbReference type="InterPro" id="IPR011006">
    <property type="entry name" value="CheY-like_superfamily"/>
</dbReference>
<proteinExistence type="predicted"/>
<keyword evidence="1 2" id="KW-0597">Phosphoprotein</keyword>
<dbReference type="InterPro" id="IPR001789">
    <property type="entry name" value="Sig_transdc_resp-reg_receiver"/>
</dbReference>
<dbReference type="RefSeq" id="WP_237874644.1">
    <property type="nucleotide sequence ID" value="NZ_JAKLTR010000011.1"/>
</dbReference>
<dbReference type="Pfam" id="PF00072">
    <property type="entry name" value="Response_reg"/>
    <property type="match status" value="1"/>
</dbReference>
<keyword evidence="5" id="KW-1185">Reference proteome</keyword>
<evidence type="ECO:0000313" key="5">
    <source>
        <dbReference type="Proteomes" id="UP001165367"/>
    </source>
</evidence>
<evidence type="ECO:0000259" key="3">
    <source>
        <dbReference type="PROSITE" id="PS50110"/>
    </source>
</evidence>
<dbReference type="Proteomes" id="UP001165367">
    <property type="component" value="Unassembled WGS sequence"/>
</dbReference>
<dbReference type="PROSITE" id="PS50110">
    <property type="entry name" value="RESPONSE_REGULATORY"/>
    <property type="match status" value="1"/>
</dbReference>
<dbReference type="Gene3D" id="3.40.50.2300">
    <property type="match status" value="1"/>
</dbReference>
<reference evidence="4" key="1">
    <citation type="submission" date="2022-01" db="EMBL/GenBank/DDBJ databases">
        <authorList>
            <person name="Jo J.-H."/>
            <person name="Im W.-T."/>
        </authorList>
    </citation>
    <scope>NUCLEOTIDE SEQUENCE</scope>
    <source>
        <strain evidence="4">NA20</strain>
    </source>
</reference>
<accession>A0ABS9KUW8</accession>
<protein>
    <submittedName>
        <fullName evidence="4">Response regulator</fullName>
    </submittedName>
</protein>
<dbReference type="EMBL" id="JAKLTR010000011">
    <property type="protein sequence ID" value="MCG2616106.1"/>
    <property type="molecule type" value="Genomic_DNA"/>
</dbReference>
<evidence type="ECO:0000256" key="2">
    <source>
        <dbReference type="PROSITE-ProRule" id="PRU00169"/>
    </source>
</evidence>
<name>A0ABS9KUW8_9BACT</name>
<dbReference type="SMART" id="SM00448">
    <property type="entry name" value="REC"/>
    <property type="match status" value="1"/>
</dbReference>
<organism evidence="4 5">
    <name type="scientific">Terrimonas ginsenosidimutans</name>
    <dbReference type="NCBI Taxonomy" id="2908004"/>
    <lineage>
        <taxon>Bacteria</taxon>
        <taxon>Pseudomonadati</taxon>
        <taxon>Bacteroidota</taxon>
        <taxon>Chitinophagia</taxon>
        <taxon>Chitinophagales</taxon>
        <taxon>Chitinophagaceae</taxon>
        <taxon>Terrimonas</taxon>
    </lineage>
</organism>
<feature type="domain" description="Response regulatory" evidence="3">
    <location>
        <begin position="22"/>
        <end position="136"/>
    </location>
</feature>
<dbReference type="SUPFAM" id="SSF52172">
    <property type="entry name" value="CheY-like"/>
    <property type="match status" value="1"/>
</dbReference>
<gene>
    <name evidence="4" type="ORF">LZZ85_17550</name>
</gene>
<comment type="caution">
    <text evidence="4">The sequence shown here is derived from an EMBL/GenBank/DDBJ whole genome shotgun (WGS) entry which is preliminary data.</text>
</comment>